<evidence type="ECO:0008006" key="7">
    <source>
        <dbReference type="Google" id="ProtNLM"/>
    </source>
</evidence>
<keyword evidence="6" id="KW-1185">Reference proteome</keyword>
<accession>A0A0D2ZQ72</accession>
<reference evidence="5" key="2">
    <citation type="submission" date="2015-06" db="UniProtKB">
        <authorList>
            <consortium name="EnsemblPlants"/>
        </authorList>
    </citation>
    <scope>IDENTIFICATION</scope>
</reference>
<name>A0A0D2ZQ72_BRAOL</name>
<dbReference type="GO" id="GO:0006508">
    <property type="term" value="P:proteolysis"/>
    <property type="evidence" value="ECO:0007669"/>
    <property type="project" value="UniProtKB-KW"/>
</dbReference>
<evidence type="ECO:0000259" key="4">
    <source>
        <dbReference type="Pfam" id="PF09331"/>
    </source>
</evidence>
<dbReference type="AlphaFoldDB" id="A0A0D2ZQ72"/>
<dbReference type="Gramene" id="Bo00616s170.1">
    <property type="protein sequence ID" value="Bo00616s170.1"/>
    <property type="gene ID" value="Bo00616s170"/>
</dbReference>
<keyword evidence="1" id="KW-0645">Protease</keyword>
<reference evidence="5" key="1">
    <citation type="journal article" date="2014" name="Genome Biol.">
        <title>Transcriptome and methylome profiling reveals relics of genome dominance in the mesopolyploid Brassica oleracea.</title>
        <authorList>
            <person name="Parkin I.A."/>
            <person name="Koh C."/>
            <person name="Tang H."/>
            <person name="Robinson S.J."/>
            <person name="Kagale S."/>
            <person name="Clarke W.E."/>
            <person name="Town C.D."/>
            <person name="Nixon J."/>
            <person name="Krishnakumar V."/>
            <person name="Bidwell S.L."/>
            <person name="Denoeud F."/>
            <person name="Belcram H."/>
            <person name="Links M.G."/>
            <person name="Just J."/>
            <person name="Clarke C."/>
            <person name="Bender T."/>
            <person name="Huebert T."/>
            <person name="Mason A.S."/>
            <person name="Pires J.C."/>
            <person name="Barker G."/>
            <person name="Moore J."/>
            <person name="Walley P.G."/>
            <person name="Manoli S."/>
            <person name="Batley J."/>
            <person name="Edwards D."/>
            <person name="Nelson M.N."/>
            <person name="Wang X."/>
            <person name="Paterson A.H."/>
            <person name="King G."/>
            <person name="Bancroft I."/>
            <person name="Chalhoub B."/>
            <person name="Sharpe A.G."/>
        </authorList>
    </citation>
    <scope>NUCLEOTIDE SEQUENCE [LARGE SCALE GENOMIC DNA]</scope>
    <source>
        <strain evidence="5">cv. TO1000</strain>
    </source>
</reference>
<dbReference type="PANTHER" id="PTHR48449">
    <property type="entry name" value="DUF1985 DOMAIN-CONTAINING PROTEIN"/>
    <property type="match status" value="1"/>
</dbReference>
<keyword evidence="2" id="KW-0378">Hydrolase</keyword>
<dbReference type="InterPro" id="IPR015410">
    <property type="entry name" value="DUF1985"/>
</dbReference>
<dbReference type="InterPro" id="IPR003653">
    <property type="entry name" value="Peptidase_C48_C"/>
</dbReference>
<dbReference type="Proteomes" id="UP000032141">
    <property type="component" value="Unassembled WGS sequence"/>
</dbReference>
<dbReference type="Pfam" id="PF02902">
    <property type="entry name" value="Peptidase_C48"/>
    <property type="match status" value="1"/>
</dbReference>
<feature type="domain" description="DUF1985" evidence="4">
    <location>
        <begin position="32"/>
        <end position="102"/>
    </location>
</feature>
<feature type="domain" description="Ubiquitin-like protease family profile" evidence="3">
    <location>
        <begin position="230"/>
        <end position="318"/>
    </location>
</feature>
<proteinExistence type="predicted"/>
<dbReference type="GO" id="GO:0008234">
    <property type="term" value="F:cysteine-type peptidase activity"/>
    <property type="evidence" value="ECO:0007669"/>
    <property type="project" value="InterPro"/>
</dbReference>
<dbReference type="EnsemblPlants" id="Bo00616s170.1">
    <property type="protein sequence ID" value="Bo00616s170.1"/>
    <property type="gene ID" value="Bo00616s170"/>
</dbReference>
<dbReference type="HOGENOM" id="CLU_017415_8_1_1"/>
<evidence type="ECO:0000256" key="2">
    <source>
        <dbReference type="ARBA" id="ARBA00022801"/>
    </source>
</evidence>
<evidence type="ECO:0000256" key="1">
    <source>
        <dbReference type="ARBA" id="ARBA00022670"/>
    </source>
</evidence>
<organism evidence="5 6">
    <name type="scientific">Brassica oleracea var. oleracea</name>
    <dbReference type="NCBI Taxonomy" id="109376"/>
    <lineage>
        <taxon>Eukaryota</taxon>
        <taxon>Viridiplantae</taxon>
        <taxon>Streptophyta</taxon>
        <taxon>Embryophyta</taxon>
        <taxon>Tracheophyta</taxon>
        <taxon>Spermatophyta</taxon>
        <taxon>Magnoliopsida</taxon>
        <taxon>eudicotyledons</taxon>
        <taxon>Gunneridae</taxon>
        <taxon>Pentapetalae</taxon>
        <taxon>rosids</taxon>
        <taxon>malvids</taxon>
        <taxon>Brassicales</taxon>
        <taxon>Brassicaceae</taxon>
        <taxon>Brassiceae</taxon>
        <taxon>Brassica</taxon>
    </lineage>
</organism>
<evidence type="ECO:0000259" key="3">
    <source>
        <dbReference type="Pfam" id="PF02902"/>
    </source>
</evidence>
<evidence type="ECO:0000313" key="6">
    <source>
        <dbReference type="Proteomes" id="UP000032141"/>
    </source>
</evidence>
<sequence>PRGNPSAHYLRGVSLNSASVVSLGVHVEAGPSTQEIIAALERCEGWFRDDRKRLAYLAIFTVYIEGRKYSTPTRVSLARLVMEVERFENYPWGRVAFKVLMDSVKGRDISGCYTINGFAQALQVWVYTAFPELGATFGNPLPNNPSPPILAYKGRKGRKQFKEAILSQFDVEDTLAEIIIKLMFVKKPWKWTMDCWEVTGTIPLFCKSNKAWGRDIDDIYAISPEELDVVMEPFLYMVPYLLVECASSDELRAQYSLEPFTYERPTNIPPARAGVCGVYTLNYIEYHALGIEFSKKDFAKANGKSMRDKMAVDIFQELPDAHEFENKDVDDNLDAYDG</sequence>
<dbReference type="PANTHER" id="PTHR48449:SF1">
    <property type="entry name" value="DUF1985 DOMAIN-CONTAINING PROTEIN"/>
    <property type="match status" value="1"/>
</dbReference>
<dbReference type="Pfam" id="PF09331">
    <property type="entry name" value="DUF1985"/>
    <property type="match status" value="1"/>
</dbReference>
<evidence type="ECO:0000313" key="5">
    <source>
        <dbReference type="EnsemblPlants" id="Bo00616s170.1"/>
    </source>
</evidence>
<protein>
    <recommendedName>
        <fullName evidence="7">DUF1985 domain-containing protein</fullName>
    </recommendedName>
</protein>